<evidence type="ECO:0000256" key="5">
    <source>
        <dbReference type="ARBA" id="ARBA00023163"/>
    </source>
</evidence>
<accession>A0A1J1IED4</accession>
<dbReference type="PROSITE" id="PS00658">
    <property type="entry name" value="FORK_HEAD_2"/>
    <property type="match status" value="1"/>
</dbReference>
<dbReference type="OrthoDB" id="5954824at2759"/>
<evidence type="ECO:0000313" key="11">
    <source>
        <dbReference type="Proteomes" id="UP000183832"/>
    </source>
</evidence>
<keyword evidence="6 7" id="KW-0539">Nucleus</keyword>
<dbReference type="InterPro" id="IPR030456">
    <property type="entry name" value="TF_fork_head_CS_2"/>
</dbReference>
<proteinExistence type="predicted"/>
<dbReference type="PANTHER" id="PTHR13962:SF17">
    <property type="entry name" value="FORKHEAD BOX PROTEIN N4"/>
    <property type="match status" value="1"/>
</dbReference>
<dbReference type="InterPro" id="IPR036388">
    <property type="entry name" value="WH-like_DNA-bd_sf"/>
</dbReference>
<dbReference type="GO" id="GO:0000987">
    <property type="term" value="F:cis-regulatory region sequence-specific DNA binding"/>
    <property type="evidence" value="ECO:0007669"/>
    <property type="project" value="TreeGrafter"/>
</dbReference>
<keyword evidence="3" id="KW-0805">Transcription regulation</keyword>
<evidence type="ECO:0000313" key="10">
    <source>
        <dbReference type="EMBL" id="CRK98613.1"/>
    </source>
</evidence>
<evidence type="ECO:0000256" key="1">
    <source>
        <dbReference type="ARBA" id="ARBA00004123"/>
    </source>
</evidence>
<dbReference type="PRINTS" id="PR00053">
    <property type="entry name" value="FORKHEAD"/>
</dbReference>
<dbReference type="CDD" id="cd00059">
    <property type="entry name" value="FH_FOX"/>
    <property type="match status" value="1"/>
</dbReference>
<dbReference type="STRING" id="568069.A0A1J1IED4"/>
<evidence type="ECO:0000256" key="4">
    <source>
        <dbReference type="ARBA" id="ARBA00023125"/>
    </source>
</evidence>
<gene>
    <name evidence="10" type="ORF">CLUMA_CG012021</name>
</gene>
<keyword evidence="2" id="KW-0217">Developmental protein</keyword>
<dbReference type="GO" id="GO:0005634">
    <property type="term" value="C:nucleus"/>
    <property type="evidence" value="ECO:0007669"/>
    <property type="project" value="UniProtKB-SubCell"/>
</dbReference>
<evidence type="ECO:0000256" key="8">
    <source>
        <dbReference type="SAM" id="MobiDB-lite"/>
    </source>
</evidence>
<dbReference type="PROSITE" id="PS50039">
    <property type="entry name" value="FORK_HEAD_3"/>
    <property type="match status" value="1"/>
</dbReference>
<dbReference type="GO" id="GO:0003700">
    <property type="term" value="F:DNA-binding transcription factor activity"/>
    <property type="evidence" value="ECO:0007669"/>
    <property type="project" value="InterPro"/>
</dbReference>
<dbReference type="SUPFAM" id="SSF46785">
    <property type="entry name" value="Winged helix' DNA-binding domain"/>
    <property type="match status" value="1"/>
</dbReference>
<keyword evidence="11" id="KW-1185">Reference proteome</keyword>
<dbReference type="EMBL" id="CVRI01000048">
    <property type="protein sequence ID" value="CRK98613.1"/>
    <property type="molecule type" value="Genomic_DNA"/>
</dbReference>
<dbReference type="SMART" id="SM00339">
    <property type="entry name" value="FH"/>
    <property type="match status" value="1"/>
</dbReference>
<dbReference type="AlphaFoldDB" id="A0A1J1IED4"/>
<evidence type="ECO:0000259" key="9">
    <source>
        <dbReference type="PROSITE" id="PS50039"/>
    </source>
</evidence>
<dbReference type="Gene3D" id="1.10.10.10">
    <property type="entry name" value="Winged helix-like DNA-binding domain superfamily/Winged helix DNA-binding domain"/>
    <property type="match status" value="1"/>
</dbReference>
<protein>
    <submittedName>
        <fullName evidence="10">CLUMA_CG012021, isoform A</fullName>
    </submittedName>
</protein>
<dbReference type="PANTHER" id="PTHR13962">
    <property type="entry name" value="FORKHEAD BOX PROTEIN N3-LIKE PROTEIN-RELATED"/>
    <property type="match status" value="1"/>
</dbReference>
<dbReference type="InterPro" id="IPR001766">
    <property type="entry name" value="Fork_head_dom"/>
</dbReference>
<feature type="domain" description="Fork-head" evidence="9">
    <location>
        <begin position="251"/>
        <end position="342"/>
    </location>
</feature>
<feature type="compositionally biased region" description="Basic and acidic residues" evidence="8">
    <location>
        <begin position="210"/>
        <end position="224"/>
    </location>
</feature>
<name>A0A1J1IED4_9DIPT</name>
<feature type="region of interest" description="Disordered" evidence="8">
    <location>
        <begin position="204"/>
        <end position="224"/>
    </location>
</feature>
<dbReference type="Pfam" id="PF00250">
    <property type="entry name" value="Forkhead"/>
    <property type="match status" value="1"/>
</dbReference>
<feature type="DNA-binding region" description="Fork-head" evidence="7">
    <location>
        <begin position="251"/>
        <end position="342"/>
    </location>
</feature>
<keyword evidence="5" id="KW-0804">Transcription</keyword>
<sequence>MIIGESDQRLNESNYYESPQKFEVLKRKFSSECENVHEMSTFSEQPVSSNFENKVNVEMHYIDNNVISEQYQTYQASEIHQDGEQSYINLTVLTPTLLPYDKNQTNHHQQMINFANNIQHEESNKPTVSSSTNKYEVKNYQQQNETDNIEDNEDKNLSWLFNFKLDDIANLSPEIKRKRTNNNQYQQQQASENHQQQTSFFNPNTTQKQQFDDSNHQRSSKDPCIEDDLNVAENIIISNAPTSYSFHTPKKPPFTYTELIEYALEDKGELTVSGIYQWISDRFPYYKSNDDRWKNSVRHNLSINPHFRKGNKAKAGAGHLWKISSRESEANFLAWEHKKQRLELFFKMEAANQLKRQEASQKSSIDMNLKAMNSPSYDAELSAATASIISLPVDTSSPIITTHCESDSPVNGQLYQFHEIHPVNNPNEDLRRTAGEILNGVRRNVEVQIMHPNELQSYSILNSEDYLNPISKEEIMQESGLGRRYDEFYLIDSGINMTTANGSEESTEVFEIFHEDFNLNYFGNNNIIA</sequence>
<evidence type="ECO:0000256" key="2">
    <source>
        <dbReference type="ARBA" id="ARBA00022473"/>
    </source>
</evidence>
<evidence type="ECO:0000256" key="6">
    <source>
        <dbReference type="ARBA" id="ARBA00023242"/>
    </source>
</evidence>
<organism evidence="10 11">
    <name type="scientific">Clunio marinus</name>
    <dbReference type="NCBI Taxonomy" id="568069"/>
    <lineage>
        <taxon>Eukaryota</taxon>
        <taxon>Metazoa</taxon>
        <taxon>Ecdysozoa</taxon>
        <taxon>Arthropoda</taxon>
        <taxon>Hexapoda</taxon>
        <taxon>Insecta</taxon>
        <taxon>Pterygota</taxon>
        <taxon>Neoptera</taxon>
        <taxon>Endopterygota</taxon>
        <taxon>Diptera</taxon>
        <taxon>Nematocera</taxon>
        <taxon>Chironomoidea</taxon>
        <taxon>Chironomidae</taxon>
        <taxon>Clunio</taxon>
    </lineage>
</organism>
<dbReference type="Proteomes" id="UP000183832">
    <property type="component" value="Unassembled WGS sequence"/>
</dbReference>
<dbReference type="InterPro" id="IPR036390">
    <property type="entry name" value="WH_DNA-bd_sf"/>
</dbReference>
<evidence type="ECO:0000256" key="3">
    <source>
        <dbReference type="ARBA" id="ARBA00023015"/>
    </source>
</evidence>
<keyword evidence="4 7" id="KW-0238">DNA-binding</keyword>
<evidence type="ECO:0000256" key="7">
    <source>
        <dbReference type="PROSITE-ProRule" id="PRU00089"/>
    </source>
</evidence>
<dbReference type="InterPro" id="IPR047119">
    <property type="entry name" value="FOXN2/3-like"/>
</dbReference>
<comment type="subcellular location">
    <subcellularLocation>
        <location evidence="1 7">Nucleus</location>
    </subcellularLocation>
</comment>
<reference evidence="10 11" key="1">
    <citation type="submission" date="2015-04" db="EMBL/GenBank/DDBJ databases">
        <authorList>
            <person name="Syromyatnikov M.Y."/>
            <person name="Popov V.N."/>
        </authorList>
    </citation>
    <scope>NUCLEOTIDE SEQUENCE [LARGE SCALE GENOMIC DNA]</scope>
</reference>